<dbReference type="Proteomes" id="UP000694865">
    <property type="component" value="Unplaced"/>
</dbReference>
<feature type="region of interest" description="Disordered" evidence="2">
    <location>
        <begin position="156"/>
        <end position="263"/>
    </location>
</feature>
<organism evidence="3 4">
    <name type="scientific">Saccoglossus kowalevskii</name>
    <name type="common">Acorn worm</name>
    <dbReference type="NCBI Taxonomy" id="10224"/>
    <lineage>
        <taxon>Eukaryota</taxon>
        <taxon>Metazoa</taxon>
        <taxon>Hemichordata</taxon>
        <taxon>Enteropneusta</taxon>
        <taxon>Harrimaniidae</taxon>
        <taxon>Saccoglossus</taxon>
    </lineage>
</organism>
<feature type="compositionally biased region" description="Basic and acidic residues" evidence="2">
    <location>
        <begin position="244"/>
        <end position="263"/>
    </location>
</feature>
<evidence type="ECO:0000256" key="1">
    <source>
        <dbReference type="SAM" id="Coils"/>
    </source>
</evidence>
<feature type="region of interest" description="Disordered" evidence="2">
    <location>
        <begin position="94"/>
        <end position="144"/>
    </location>
</feature>
<evidence type="ECO:0000313" key="4">
    <source>
        <dbReference type="RefSeq" id="XP_002731997.1"/>
    </source>
</evidence>
<keyword evidence="3" id="KW-1185">Reference proteome</keyword>
<feature type="compositionally biased region" description="Basic and acidic residues" evidence="2">
    <location>
        <begin position="172"/>
        <end position="221"/>
    </location>
</feature>
<keyword evidence="1" id="KW-0175">Coiled coil</keyword>
<dbReference type="GeneID" id="100371554"/>
<feature type="compositionally biased region" description="Low complexity" evidence="2">
    <location>
        <begin position="162"/>
        <end position="171"/>
    </location>
</feature>
<name>A0ABM0GKN3_SACKO</name>
<evidence type="ECO:0000313" key="3">
    <source>
        <dbReference type="Proteomes" id="UP000694865"/>
    </source>
</evidence>
<evidence type="ECO:0000256" key="2">
    <source>
        <dbReference type="SAM" id="MobiDB-lite"/>
    </source>
</evidence>
<feature type="compositionally biased region" description="Basic residues" evidence="2">
    <location>
        <begin position="109"/>
        <end position="122"/>
    </location>
</feature>
<accession>A0ABM0GKN3</accession>
<dbReference type="RefSeq" id="XP_002731997.1">
    <property type="nucleotide sequence ID" value="XM_002731951.1"/>
</dbReference>
<sequence length="263" mass="29772">MGSRPSRNSNSADTVLRNESLLAENESLKYKITVLEKERNECVCNDETSLKSENETLRTENDQLTAQVLTLTRRIEQHASTTQVIRDRGYIEGSGLITSDDNEADRPQKNRAHKHKKTKHHYNSMQPMSDIDAYGQGLPPQQHKDMLKFGRSRKNSRKFLEKSSSNSTSPSENKESPEIVSHAEEKAEVGEPGKNTDDSHTVDNTVDHTKLVPDSRREKAISVDSGIETETREKDSTGNAEGKTQVERDSEPEEYQKKYIDLK</sequence>
<gene>
    <name evidence="4" type="primary">LOC100371554</name>
</gene>
<proteinExistence type="predicted"/>
<feature type="coiled-coil region" evidence="1">
    <location>
        <begin position="18"/>
        <end position="74"/>
    </location>
</feature>
<protein>
    <submittedName>
        <fullName evidence="4">Uncharacterized protein LOC100371554</fullName>
    </submittedName>
</protein>
<reference evidence="4" key="1">
    <citation type="submission" date="2025-08" db="UniProtKB">
        <authorList>
            <consortium name="RefSeq"/>
        </authorList>
    </citation>
    <scope>IDENTIFICATION</scope>
    <source>
        <tissue evidence="4">Testes</tissue>
    </source>
</reference>